<dbReference type="PROSITE" id="PS51386">
    <property type="entry name" value="RINT1_TIP20"/>
    <property type="match status" value="1"/>
</dbReference>
<keyword evidence="2" id="KW-1185">Reference proteome</keyword>
<dbReference type="Gene3D" id="1.20.58.1420">
    <property type="entry name" value="Dsl1p vesicle tethering complex, Tip20p subunit, domain B"/>
    <property type="match status" value="1"/>
</dbReference>
<dbReference type="PANTHER" id="PTHR13520">
    <property type="entry name" value="RAD50-INTERACTING PROTEIN 1 RINT-1"/>
    <property type="match status" value="1"/>
</dbReference>
<dbReference type="PANTHER" id="PTHR13520:SF0">
    <property type="entry name" value="RAD50-INTERACTING PROTEIN 1"/>
    <property type="match status" value="1"/>
</dbReference>
<gene>
    <name evidence="1" type="ORF">WICPIJ_002322</name>
</gene>
<dbReference type="GO" id="GO:0070939">
    <property type="term" value="C:Dsl1/NZR complex"/>
    <property type="evidence" value="ECO:0007669"/>
    <property type="project" value="InterPro"/>
</dbReference>
<dbReference type="InterPro" id="IPR042043">
    <property type="entry name" value="Tip20p_domC"/>
</dbReference>
<evidence type="ECO:0000313" key="2">
    <source>
        <dbReference type="Proteomes" id="UP000774326"/>
    </source>
</evidence>
<dbReference type="Pfam" id="PF04437">
    <property type="entry name" value="RINT1_TIP1"/>
    <property type="match status" value="1"/>
</dbReference>
<dbReference type="InterPro" id="IPR042044">
    <property type="entry name" value="EXOC6PINT-1/Sec15/Tip20_C_dom2"/>
</dbReference>
<dbReference type="GO" id="GO:0006888">
    <property type="term" value="P:endoplasmic reticulum to Golgi vesicle-mediated transport"/>
    <property type="evidence" value="ECO:0007669"/>
    <property type="project" value="InterPro"/>
</dbReference>
<dbReference type="Gene3D" id="1.10.357.100">
    <property type="entry name" value="Dsl1p vesicle tethering complex, Tip20p subunit, domain C"/>
    <property type="match status" value="1"/>
</dbReference>
<dbReference type="InterPro" id="IPR007528">
    <property type="entry name" value="RINT1_Tip20"/>
</dbReference>
<dbReference type="GO" id="GO:0060628">
    <property type="term" value="P:regulation of ER to Golgi vesicle-mediated transport"/>
    <property type="evidence" value="ECO:0007669"/>
    <property type="project" value="TreeGrafter"/>
</dbReference>
<reference evidence="1" key="1">
    <citation type="journal article" date="2021" name="Open Biol.">
        <title>Shared evolutionary footprints suggest mitochondrial oxidative damage underlies multiple complex I losses in fungi.</title>
        <authorList>
            <person name="Schikora-Tamarit M.A."/>
            <person name="Marcet-Houben M."/>
            <person name="Nosek J."/>
            <person name="Gabaldon T."/>
        </authorList>
    </citation>
    <scope>NUCLEOTIDE SEQUENCE</scope>
    <source>
        <strain evidence="1">CBS2887</strain>
    </source>
</reference>
<comment type="caution">
    <text evidence="1">The sequence shown here is derived from an EMBL/GenBank/DDBJ whole genome shotgun (WGS) entry which is preliminary data.</text>
</comment>
<dbReference type="Proteomes" id="UP000774326">
    <property type="component" value="Unassembled WGS sequence"/>
</dbReference>
<proteinExistence type="predicted"/>
<accession>A0A9P8Q9C0</accession>
<sequence length="724" mass="84702">MARNEWFQGIEDTQGINHRIKAIEDELTLLHQVLPQPNNSNNINERVHDLSSSLKQAILNEDTATIDALILSYGELPNLVDAKLLINEKRDLSLREMERTNLQNIESELINSTDSYDLKQLQLIKEKIQNLKSDAHKERLVQLFNSKVSSFHLVFMDLFKSSLKAHSWVNSSILAPSTQQHFKDLINLQSLLFGSDTETLWAFDIIAENFQISFDYHFNGDKDTNRIDKPELFYTYHLNYLESHLLKLNRLFDLSETEMSVCGCLAYNEFIRSSMIPVKYKLLSFLNNLRFNLSKEPDNEQDVNLLIHLIYETVKYDTALISQYYYDPNYDGEWTGMVSEFQYDDFQHVLQWEIRLNMKIFNQILNSADCFQIDHTSTLNNELKPTVSALKLKYLFEKLNKSFTRFFHGNYLQNKSLQKFKLKFFSKVYLHILQLYYTRLDEGLSAFQELFKKSSKNHLLAPSASSSTPGNLDGIDISGIRGLERLFRIYNSLKYISNSLNYWNQEFIFIELNELFNQLSEVKSLSLFDTILLDYNSLIKKTTKTIIEFQAQLLKAHLHKYSNKSWFLHPDNEDVESLAISKELHSTVKSLQDQNIFQAGILSNYEHIQFQNNQSLTVIQYFHQTIIKSNQFNHAGLIQLSFDFQQIINDNFPESVKLSKQYRHIAEILLIFNKYQQVDVFNDSGYFDVNQYAKLGDYHQLREALGLRLLSNGDILDTLLRIKE</sequence>
<dbReference type="EMBL" id="JAEUBG010001265">
    <property type="protein sequence ID" value="KAH3686678.1"/>
    <property type="molecule type" value="Genomic_DNA"/>
</dbReference>
<dbReference type="AlphaFoldDB" id="A0A9P8Q9C0"/>
<dbReference type="InterPro" id="IPR042042">
    <property type="entry name" value="Tip20p_domB"/>
</dbReference>
<reference evidence="1" key="2">
    <citation type="submission" date="2021-01" db="EMBL/GenBank/DDBJ databases">
        <authorList>
            <person name="Schikora-Tamarit M.A."/>
        </authorList>
    </citation>
    <scope>NUCLEOTIDE SEQUENCE</scope>
    <source>
        <strain evidence="1">CBS2887</strain>
    </source>
</reference>
<organism evidence="1 2">
    <name type="scientific">Wickerhamomyces pijperi</name>
    <name type="common">Yeast</name>
    <name type="synonym">Pichia pijperi</name>
    <dbReference type="NCBI Taxonomy" id="599730"/>
    <lineage>
        <taxon>Eukaryota</taxon>
        <taxon>Fungi</taxon>
        <taxon>Dikarya</taxon>
        <taxon>Ascomycota</taxon>
        <taxon>Saccharomycotina</taxon>
        <taxon>Saccharomycetes</taxon>
        <taxon>Phaffomycetales</taxon>
        <taxon>Wickerhamomycetaceae</taxon>
        <taxon>Wickerhamomyces</taxon>
    </lineage>
</organism>
<protein>
    <submittedName>
        <fullName evidence="1">Uncharacterized protein</fullName>
    </submittedName>
</protein>
<dbReference type="GO" id="GO:0006890">
    <property type="term" value="P:retrograde vesicle-mediated transport, Golgi to endoplasmic reticulum"/>
    <property type="evidence" value="ECO:0007669"/>
    <property type="project" value="InterPro"/>
</dbReference>
<dbReference type="Gene3D" id="1.20.58.670">
    <property type="entry name" value="Dsl1p vesicle tethering complex, Tip20p subunit, domain D"/>
    <property type="match status" value="1"/>
</dbReference>
<name>A0A9P8Q9C0_WICPI</name>
<dbReference type="OrthoDB" id="407410at2759"/>
<evidence type="ECO:0000313" key="1">
    <source>
        <dbReference type="EMBL" id="KAH3686678.1"/>
    </source>
</evidence>